<gene>
    <name evidence="2" type="primary">LOC110783010</name>
</gene>
<dbReference type="RefSeq" id="XP_021843004.1">
    <property type="nucleotide sequence ID" value="XM_021987312.2"/>
</dbReference>
<protein>
    <submittedName>
        <fullName evidence="2">Uncharacterized protein</fullName>
    </submittedName>
</protein>
<evidence type="ECO:0000313" key="2">
    <source>
        <dbReference type="RefSeq" id="XP_021843004.1"/>
    </source>
</evidence>
<reference evidence="1" key="1">
    <citation type="journal article" date="2021" name="Nat. Commun.">
        <title>Genomic analyses provide insights into spinach domestication and the genetic basis of agronomic traits.</title>
        <authorList>
            <person name="Cai X."/>
            <person name="Sun X."/>
            <person name="Xu C."/>
            <person name="Sun H."/>
            <person name="Wang X."/>
            <person name="Ge C."/>
            <person name="Zhang Z."/>
            <person name="Wang Q."/>
            <person name="Fei Z."/>
            <person name="Jiao C."/>
            <person name="Wang Q."/>
        </authorList>
    </citation>
    <scope>NUCLEOTIDE SEQUENCE [LARGE SCALE GENOMIC DNA]</scope>
    <source>
        <strain evidence="1">cv. Varoflay</strain>
    </source>
</reference>
<organism evidence="1 2">
    <name type="scientific">Spinacia oleracea</name>
    <name type="common">Spinach</name>
    <dbReference type="NCBI Taxonomy" id="3562"/>
    <lineage>
        <taxon>Eukaryota</taxon>
        <taxon>Viridiplantae</taxon>
        <taxon>Streptophyta</taxon>
        <taxon>Embryophyta</taxon>
        <taxon>Tracheophyta</taxon>
        <taxon>Spermatophyta</taxon>
        <taxon>Magnoliopsida</taxon>
        <taxon>eudicotyledons</taxon>
        <taxon>Gunneridae</taxon>
        <taxon>Pentapetalae</taxon>
        <taxon>Caryophyllales</taxon>
        <taxon>Chenopodiaceae</taxon>
        <taxon>Chenopodioideae</taxon>
        <taxon>Anserineae</taxon>
        <taxon>Spinacia</taxon>
    </lineage>
</organism>
<dbReference type="InterPro" id="IPR049065">
    <property type="entry name" value="Nakanori"/>
</dbReference>
<proteinExistence type="predicted"/>
<sequence length="206" mass="22400">MASVQQPQVFNDKQKAAIEKAMQDAQNVLSNNDNAKADGQYQLVAVGGVMENDLHRPIRLMKTHSAKGQFVTNPSGTIGGEALGVFVHQGATSHGHLPLVVGSKCAIIYATFDKMAPALGYLLAWDKPDDSNQVNKVYVEAGDPYKLEKMEWSEIEKKLDASTDKSRYYDNNATFAAAVAEIKDNGNKRALVAATFYQAGIIDPKP</sequence>
<dbReference type="AlphaFoldDB" id="A0A9R0I7L6"/>
<dbReference type="PANTHER" id="PTHR36482">
    <property type="entry name" value="OSJNBA0024J22.15 PROTEIN"/>
    <property type="match status" value="1"/>
</dbReference>
<dbReference type="PANTHER" id="PTHR36482:SF6">
    <property type="entry name" value="JASMONATE-INDUCED PROTEIN HOMOLOG"/>
    <property type="match status" value="1"/>
</dbReference>
<dbReference type="InterPro" id="IPR053085">
    <property type="entry name" value="Jasmonate-induced_protein"/>
</dbReference>
<reference evidence="2" key="2">
    <citation type="submission" date="2025-08" db="UniProtKB">
        <authorList>
            <consortium name="RefSeq"/>
        </authorList>
    </citation>
    <scope>IDENTIFICATION</scope>
    <source>
        <tissue evidence="2">Leaf</tissue>
    </source>
</reference>
<keyword evidence="1" id="KW-1185">Reference proteome</keyword>
<evidence type="ECO:0000313" key="1">
    <source>
        <dbReference type="Proteomes" id="UP000813463"/>
    </source>
</evidence>
<dbReference type="KEGG" id="soe:110783010"/>
<dbReference type="GeneID" id="110783010"/>
<dbReference type="Proteomes" id="UP000813463">
    <property type="component" value="Chromosome 1"/>
</dbReference>
<accession>A0A9R0I7L6</accession>
<dbReference type="Pfam" id="PF21230">
    <property type="entry name" value="Nakanori"/>
    <property type="match status" value="1"/>
</dbReference>
<dbReference type="OrthoDB" id="1684409at2759"/>
<name>A0A9R0I7L6_SPIOL</name>